<dbReference type="KEGG" id="bif:N288_22255"/>
<name>U5LI07_9BACI</name>
<dbReference type="HOGENOM" id="CLU_220896_0_0_9"/>
<evidence type="ECO:0000313" key="2">
    <source>
        <dbReference type="Proteomes" id="UP000017805"/>
    </source>
</evidence>
<dbReference type="EMBL" id="CP006643">
    <property type="protein sequence ID" value="AGX06291.1"/>
    <property type="molecule type" value="Genomic_DNA"/>
</dbReference>
<accession>U5LI07</accession>
<dbReference type="Proteomes" id="UP000017805">
    <property type="component" value="Chromosome"/>
</dbReference>
<gene>
    <name evidence="1" type="ORF">N288_22255</name>
</gene>
<keyword evidence="2" id="KW-1185">Reference proteome</keyword>
<reference evidence="1 2" key="1">
    <citation type="submission" date="2013-07" db="EMBL/GenBank/DDBJ databases">
        <title>Complete genome sequence of Bacillus infantis NRRL B-14911 that has potential to induce cardiac disease by antigenic mimicry.</title>
        <authorList>
            <person name="Massilamany C."/>
            <person name="Smith T.P.L."/>
            <person name="Loy J.D."/>
            <person name="Barletta R."/>
            <person name="Reddy J."/>
        </authorList>
    </citation>
    <scope>NUCLEOTIDE SEQUENCE [LARGE SCALE GENOMIC DNA]</scope>
    <source>
        <strain evidence="1 2">NRRL B-14911</strain>
    </source>
</reference>
<evidence type="ECO:0000313" key="1">
    <source>
        <dbReference type="EMBL" id="AGX06291.1"/>
    </source>
</evidence>
<proteinExistence type="predicted"/>
<protein>
    <submittedName>
        <fullName evidence="1">Uncharacterized protein</fullName>
    </submittedName>
</protein>
<dbReference type="AlphaFoldDB" id="U5LI07"/>
<organism evidence="1 2">
    <name type="scientific">Bacillus infantis NRRL B-14911</name>
    <dbReference type="NCBI Taxonomy" id="1367477"/>
    <lineage>
        <taxon>Bacteria</taxon>
        <taxon>Bacillati</taxon>
        <taxon>Bacillota</taxon>
        <taxon>Bacilli</taxon>
        <taxon>Bacillales</taxon>
        <taxon>Bacillaceae</taxon>
        <taxon>Bacillus</taxon>
    </lineage>
</organism>
<sequence length="33" mass="3840">MKIKAGSWAMLSPQDKFLLLKIISERSKHTDHE</sequence>